<dbReference type="HOGENOM" id="CLU_2884477_0_0_9"/>
<organism evidence="1 2">
    <name type="scientific">Thermacetogenium phaeum (strain ATCC BAA-254 / DSM 26808 / PB)</name>
    <dbReference type="NCBI Taxonomy" id="1089553"/>
    <lineage>
        <taxon>Bacteria</taxon>
        <taxon>Bacillati</taxon>
        <taxon>Bacillota</taxon>
        <taxon>Clostridia</taxon>
        <taxon>Thermoanaerobacterales</taxon>
        <taxon>Thermoanaerobacteraceae</taxon>
        <taxon>Thermacetogenium</taxon>
    </lineage>
</organism>
<evidence type="ECO:0000313" key="2">
    <source>
        <dbReference type="Proteomes" id="UP000000467"/>
    </source>
</evidence>
<keyword evidence="2" id="KW-1185">Reference proteome</keyword>
<dbReference type="STRING" id="1089553.Tph_c28860"/>
<accession>K4LJ71</accession>
<reference evidence="1 2" key="1">
    <citation type="journal article" date="2012" name="BMC Genomics">
        <title>Genome-guided analysis of physiological and morphological traits of the fermentative acetate oxidizer Thermacetogenium phaeum.</title>
        <authorList>
            <person name="Oehler D."/>
            <person name="Poehlein A."/>
            <person name="Leimbach A."/>
            <person name="Muller N."/>
            <person name="Daniel R."/>
            <person name="Gottschalk G."/>
            <person name="Schink B."/>
        </authorList>
    </citation>
    <scope>NUCLEOTIDE SEQUENCE [LARGE SCALE GENOMIC DNA]</scope>
    <source>
        <strain evidence="2">ATCC BAA-254 / DSM 26808 / PB</strain>
    </source>
</reference>
<dbReference type="Proteomes" id="UP000000467">
    <property type="component" value="Chromosome"/>
</dbReference>
<dbReference type="EMBL" id="CP003732">
    <property type="protein sequence ID" value="AFV13051.1"/>
    <property type="molecule type" value="Genomic_DNA"/>
</dbReference>
<sequence>MGGIDRKYLTGLFTVREQIKFASSEIVGYIEIEMDREKSDFYVQMVAVGSHFFGFLGEGRRFS</sequence>
<evidence type="ECO:0000313" key="1">
    <source>
        <dbReference type="EMBL" id="AFV13051.1"/>
    </source>
</evidence>
<proteinExistence type="predicted"/>
<protein>
    <submittedName>
        <fullName evidence="1">Uncharacterized protein</fullName>
    </submittedName>
</protein>
<gene>
    <name evidence="1" type="ordered locus">Tph_c28860</name>
</gene>
<name>K4LJ71_THEPS</name>
<dbReference type="AlphaFoldDB" id="K4LJ71"/>
<dbReference type="KEGG" id="tpz:Tph_c28860"/>